<organism evidence="1 2">
    <name type="scientific">Lactuca saligna</name>
    <name type="common">Willowleaf lettuce</name>
    <dbReference type="NCBI Taxonomy" id="75948"/>
    <lineage>
        <taxon>Eukaryota</taxon>
        <taxon>Viridiplantae</taxon>
        <taxon>Streptophyta</taxon>
        <taxon>Embryophyta</taxon>
        <taxon>Tracheophyta</taxon>
        <taxon>Spermatophyta</taxon>
        <taxon>Magnoliopsida</taxon>
        <taxon>eudicotyledons</taxon>
        <taxon>Gunneridae</taxon>
        <taxon>Pentapetalae</taxon>
        <taxon>asterids</taxon>
        <taxon>campanulids</taxon>
        <taxon>Asterales</taxon>
        <taxon>Asteraceae</taxon>
        <taxon>Cichorioideae</taxon>
        <taxon>Cichorieae</taxon>
        <taxon>Lactucinae</taxon>
        <taxon>Lactuca</taxon>
    </lineage>
</organism>
<reference evidence="1" key="1">
    <citation type="submission" date="2023-04" db="EMBL/GenBank/DDBJ databases">
        <authorList>
            <person name="Vijverberg K."/>
            <person name="Xiong W."/>
            <person name="Schranz E."/>
        </authorList>
    </citation>
    <scope>NUCLEOTIDE SEQUENCE</scope>
</reference>
<dbReference type="EMBL" id="OX465082">
    <property type="protein sequence ID" value="CAI9290397.1"/>
    <property type="molecule type" value="Genomic_DNA"/>
</dbReference>
<sequence>MGHLLNEVFQNNCPYVSPPRVSTVESHAEETCSLDIHVNKSNINTHIMNFETPLTSVPESKTVISPEVFPIKSNTKEIMNLNIHKPPSPPSSGIGGIGDFFFSFNMKTFTAGPRSGIKGIPIPIPIPTFLFGDSPSPIKLGIPLSERVRISGSPSCMGLFAIPIPEHTSTVDSNVNIGVTSTIDTSIILLPPATPLITYVVQITSIPTHSSTFVRILCHLITTLFLSQSTGPSHHQVMDDSQLMDDEDDLILGRLDDNIKSFKFDIFKVQNVARERHELLEKQLSTLKESIELKIQGLYDLISSKFKNTRDFCYGVRLNVDRLISTVNTLLEDVQAFNVEYKAKIEKKMCLVLLFSEALRLLSILFKHKSRTMKIFHLL</sequence>
<proteinExistence type="predicted"/>
<name>A0AA36ECG1_LACSI</name>
<dbReference type="Proteomes" id="UP001177003">
    <property type="component" value="Chromosome 6"/>
</dbReference>
<evidence type="ECO:0000313" key="2">
    <source>
        <dbReference type="Proteomes" id="UP001177003"/>
    </source>
</evidence>
<protein>
    <submittedName>
        <fullName evidence="1">Uncharacterized protein</fullName>
    </submittedName>
</protein>
<evidence type="ECO:0000313" key="1">
    <source>
        <dbReference type="EMBL" id="CAI9290397.1"/>
    </source>
</evidence>
<dbReference type="AlphaFoldDB" id="A0AA36ECG1"/>
<accession>A0AA36ECG1</accession>
<keyword evidence="2" id="KW-1185">Reference proteome</keyword>
<gene>
    <name evidence="1" type="ORF">LSALG_LOCUS29589</name>
</gene>